<gene>
    <name evidence="1" type="ORF">PAM7971_02440</name>
</gene>
<protein>
    <recommendedName>
        <fullName evidence="3">Phage Mu protein F like protein</fullName>
    </recommendedName>
</protein>
<evidence type="ECO:0008006" key="3">
    <source>
        <dbReference type="Google" id="ProtNLM"/>
    </source>
</evidence>
<accession>A0A1Y5T152</accession>
<dbReference type="Proteomes" id="UP000193307">
    <property type="component" value="Unassembled WGS sequence"/>
</dbReference>
<reference evidence="1 2" key="1">
    <citation type="submission" date="2017-03" db="EMBL/GenBank/DDBJ databases">
        <authorList>
            <person name="Afonso C.L."/>
            <person name="Miller P.J."/>
            <person name="Scott M.A."/>
            <person name="Spackman E."/>
            <person name="Goraichik I."/>
            <person name="Dimitrov K.M."/>
            <person name="Suarez D.L."/>
            <person name="Swayne D.E."/>
        </authorList>
    </citation>
    <scope>NUCLEOTIDE SEQUENCE [LARGE SCALE GENOMIC DNA]</scope>
    <source>
        <strain evidence="1 2">CECT 7971</strain>
    </source>
</reference>
<sequence length="188" mass="21206">MSRPDISFPMETIEQDAISEAIETLGYLSPNAFDSVKDMLKDSMRLGPRAVATAHRKNGRQISDEAKKVLGIRRNAFMSEKALSELTEKGRSKPLHAHFATVWRASFTISRANKIHAYNEHSLKFRHDCTLRYRGVHSEGCSHCDQTRGQIIPMSEASPFPPKECPNEGCCMGFEIHIDYAAHFKRGL</sequence>
<evidence type="ECO:0000313" key="1">
    <source>
        <dbReference type="EMBL" id="SLN49691.1"/>
    </source>
</evidence>
<proteinExistence type="predicted"/>
<keyword evidence="2" id="KW-1185">Reference proteome</keyword>
<evidence type="ECO:0000313" key="2">
    <source>
        <dbReference type="Proteomes" id="UP000193307"/>
    </source>
</evidence>
<organism evidence="1 2">
    <name type="scientific">Pacificibacter marinus</name>
    <dbReference type="NCBI Taxonomy" id="658057"/>
    <lineage>
        <taxon>Bacteria</taxon>
        <taxon>Pseudomonadati</taxon>
        <taxon>Pseudomonadota</taxon>
        <taxon>Alphaproteobacteria</taxon>
        <taxon>Rhodobacterales</taxon>
        <taxon>Roseobacteraceae</taxon>
        <taxon>Pacificibacter</taxon>
    </lineage>
</organism>
<dbReference type="AlphaFoldDB" id="A0A1Y5T152"/>
<name>A0A1Y5T152_9RHOB</name>
<dbReference type="EMBL" id="FWFW01000007">
    <property type="protein sequence ID" value="SLN49691.1"/>
    <property type="molecule type" value="Genomic_DNA"/>
</dbReference>